<dbReference type="EMBL" id="JAAZON010000585">
    <property type="protein sequence ID" value="NMC64022.1"/>
    <property type="molecule type" value="Genomic_DNA"/>
</dbReference>
<protein>
    <recommendedName>
        <fullName evidence="1">LD-carboxypeptidase C-terminal domain-containing protein</fullName>
    </recommendedName>
</protein>
<dbReference type="Pfam" id="PF17676">
    <property type="entry name" value="Peptidase_S66C"/>
    <property type="match status" value="1"/>
</dbReference>
<name>A0A7X9FTG1_9DELT</name>
<dbReference type="AlphaFoldDB" id="A0A7X9FTG1"/>
<feature type="domain" description="LD-carboxypeptidase C-terminal" evidence="1">
    <location>
        <begin position="2"/>
        <end position="79"/>
    </location>
</feature>
<accession>A0A7X9FTG1</accession>
<dbReference type="Gene3D" id="3.50.30.60">
    <property type="entry name" value="LD-carboxypeptidase A C-terminal domain-like"/>
    <property type="match status" value="1"/>
</dbReference>
<dbReference type="InterPro" id="IPR027461">
    <property type="entry name" value="Carboxypeptidase_A_C_sf"/>
</dbReference>
<evidence type="ECO:0000313" key="3">
    <source>
        <dbReference type="Proteomes" id="UP000524246"/>
    </source>
</evidence>
<proteinExistence type="predicted"/>
<evidence type="ECO:0000259" key="1">
    <source>
        <dbReference type="Pfam" id="PF17676"/>
    </source>
</evidence>
<sequence>MGERGLLSNFSGVLVGRPKAQFLDKQPTNEERAEFRRQQRETVVRMIRNYNDNAPIVLNLDFGHTDPYIPLALGKLCTIDGMTKNVLMQF</sequence>
<dbReference type="InterPro" id="IPR040921">
    <property type="entry name" value="Peptidase_S66C"/>
</dbReference>
<dbReference type="Proteomes" id="UP000524246">
    <property type="component" value="Unassembled WGS sequence"/>
</dbReference>
<gene>
    <name evidence="2" type="ORF">GYA55_12735</name>
</gene>
<dbReference type="SUPFAM" id="SSF141986">
    <property type="entry name" value="LD-carboxypeptidase A C-terminal domain-like"/>
    <property type="match status" value="1"/>
</dbReference>
<reference evidence="2 3" key="1">
    <citation type="journal article" date="2020" name="Biotechnol. Biofuels">
        <title>New insights from the biogas microbiome by comprehensive genome-resolved metagenomics of nearly 1600 species originating from multiple anaerobic digesters.</title>
        <authorList>
            <person name="Campanaro S."/>
            <person name="Treu L."/>
            <person name="Rodriguez-R L.M."/>
            <person name="Kovalovszki A."/>
            <person name="Ziels R.M."/>
            <person name="Maus I."/>
            <person name="Zhu X."/>
            <person name="Kougias P.G."/>
            <person name="Basile A."/>
            <person name="Luo G."/>
            <person name="Schluter A."/>
            <person name="Konstantinidis K.T."/>
            <person name="Angelidaki I."/>
        </authorList>
    </citation>
    <scope>NUCLEOTIDE SEQUENCE [LARGE SCALE GENOMIC DNA]</scope>
    <source>
        <strain evidence="2">AS27yjCOA_65</strain>
    </source>
</reference>
<evidence type="ECO:0000313" key="2">
    <source>
        <dbReference type="EMBL" id="NMC64022.1"/>
    </source>
</evidence>
<organism evidence="2 3">
    <name type="scientific">SAR324 cluster bacterium</name>
    <dbReference type="NCBI Taxonomy" id="2024889"/>
    <lineage>
        <taxon>Bacteria</taxon>
        <taxon>Deltaproteobacteria</taxon>
        <taxon>SAR324 cluster</taxon>
    </lineage>
</organism>
<comment type="caution">
    <text evidence="2">The sequence shown here is derived from an EMBL/GenBank/DDBJ whole genome shotgun (WGS) entry which is preliminary data.</text>
</comment>